<accession>A0ABS1DS08</accession>
<sequence length="77" mass="8515">MSLALFGQEDAAVCTNRRENEDPDRKACRCSARGEFTRFVGGQAQTDAHTGPAATHSLRRSWLFRPADTGGRKRLAH</sequence>
<proteinExistence type="predicted"/>
<keyword evidence="2" id="KW-1185">Reference proteome</keyword>
<organism evidence="1 2">
    <name type="scientific">Rubrivivax gelatinosus</name>
    <name type="common">Rhodocyclus gelatinosus</name>
    <name type="synonym">Rhodopseudomonas gelatinosa</name>
    <dbReference type="NCBI Taxonomy" id="28068"/>
    <lineage>
        <taxon>Bacteria</taxon>
        <taxon>Pseudomonadati</taxon>
        <taxon>Pseudomonadota</taxon>
        <taxon>Betaproteobacteria</taxon>
        <taxon>Burkholderiales</taxon>
        <taxon>Sphaerotilaceae</taxon>
        <taxon>Rubrivivax</taxon>
    </lineage>
</organism>
<comment type="caution">
    <text evidence="1">The sequence shown here is derived from an EMBL/GenBank/DDBJ whole genome shotgun (WGS) entry which is preliminary data.</text>
</comment>
<protein>
    <submittedName>
        <fullName evidence="1">Uncharacterized protein</fullName>
    </submittedName>
</protein>
<reference evidence="1" key="1">
    <citation type="submission" date="2017-08" db="EMBL/GenBank/DDBJ databases">
        <authorList>
            <person name="Imhoff J.F."/>
            <person name="Rahn T."/>
            <person name="Kuenzel S."/>
            <person name="Neulinger S.C."/>
        </authorList>
    </citation>
    <scope>NUCLEOTIDE SEQUENCE</scope>
    <source>
        <strain evidence="1">IM 151</strain>
    </source>
</reference>
<evidence type="ECO:0000313" key="1">
    <source>
        <dbReference type="EMBL" id="MBK1712174.1"/>
    </source>
</evidence>
<dbReference type="EMBL" id="NRRU01000013">
    <property type="protein sequence ID" value="MBK1712174.1"/>
    <property type="molecule type" value="Genomic_DNA"/>
</dbReference>
<reference evidence="1" key="2">
    <citation type="journal article" date="2020" name="Microorganisms">
        <title>Osmotic Adaptation and Compatible Solute Biosynthesis of Phototrophic Bacteria as Revealed from Genome Analyses.</title>
        <authorList>
            <person name="Imhoff J.F."/>
            <person name="Rahn T."/>
            <person name="Kunzel S."/>
            <person name="Keller A."/>
            <person name="Neulinger S.C."/>
        </authorList>
    </citation>
    <scope>NUCLEOTIDE SEQUENCE</scope>
    <source>
        <strain evidence="1">IM 151</strain>
    </source>
</reference>
<dbReference type="Proteomes" id="UP001041814">
    <property type="component" value="Unassembled WGS sequence"/>
</dbReference>
<name>A0ABS1DS08_RUBGE</name>
<evidence type="ECO:0000313" key="2">
    <source>
        <dbReference type="Proteomes" id="UP001041814"/>
    </source>
</evidence>
<gene>
    <name evidence="1" type="ORF">CKO43_05205</name>
</gene>